<comment type="cofactor">
    <cofactor evidence="2">
        <name>Mg(2+)</name>
        <dbReference type="ChEBI" id="CHEBI:18420"/>
    </cofactor>
</comment>
<dbReference type="SMART" id="SM00891">
    <property type="entry name" value="ERCC4"/>
    <property type="match status" value="1"/>
</dbReference>
<dbReference type="EMBL" id="JAFJZO010000024">
    <property type="protein sequence ID" value="KAG5503497.1"/>
    <property type="molecule type" value="Genomic_DNA"/>
</dbReference>
<keyword evidence="2" id="KW-0540">Nuclease</keyword>
<dbReference type="EC" id="3.1.22.-" evidence="2"/>
<feature type="domain" description="SAP" evidence="4">
    <location>
        <begin position="31"/>
        <end position="65"/>
    </location>
</feature>
<dbReference type="OrthoDB" id="5963188at2759"/>
<dbReference type="PANTHER" id="PTHR13451:SF0">
    <property type="entry name" value="CROSSOVER JUNCTION ENDONUCLEASE MUS81"/>
    <property type="match status" value="1"/>
</dbReference>
<organism evidence="5 6">
    <name type="scientific">Porcisia hertigi</name>
    <dbReference type="NCBI Taxonomy" id="2761500"/>
    <lineage>
        <taxon>Eukaryota</taxon>
        <taxon>Discoba</taxon>
        <taxon>Euglenozoa</taxon>
        <taxon>Kinetoplastea</taxon>
        <taxon>Metakinetoplastina</taxon>
        <taxon>Trypanosomatida</taxon>
        <taxon>Trypanosomatidae</taxon>
        <taxon>Leishmaniinae</taxon>
        <taxon>Porcisia</taxon>
    </lineage>
</organism>
<evidence type="ECO:0000313" key="5">
    <source>
        <dbReference type="EMBL" id="KAG5503497.1"/>
    </source>
</evidence>
<dbReference type="InterPro" id="IPR006166">
    <property type="entry name" value="ERCC4_domain"/>
</dbReference>
<dbReference type="Pfam" id="PF02732">
    <property type="entry name" value="ERCC4"/>
    <property type="match status" value="1"/>
</dbReference>
<dbReference type="InterPro" id="IPR011335">
    <property type="entry name" value="Restrct_endonuc-II-like"/>
</dbReference>
<dbReference type="PROSITE" id="PS50800">
    <property type="entry name" value="SAP"/>
    <property type="match status" value="1"/>
</dbReference>
<feature type="compositionally biased region" description="Low complexity" evidence="3">
    <location>
        <begin position="113"/>
        <end position="127"/>
    </location>
</feature>
<keyword evidence="6" id="KW-1185">Reference proteome</keyword>
<dbReference type="Gene3D" id="3.40.50.10130">
    <property type="match status" value="1"/>
</dbReference>
<dbReference type="GO" id="GO:0005634">
    <property type="term" value="C:nucleus"/>
    <property type="evidence" value="ECO:0007669"/>
    <property type="project" value="UniProtKB-SubCell"/>
</dbReference>
<dbReference type="Proteomes" id="UP000674318">
    <property type="component" value="Chromosome 24"/>
</dbReference>
<dbReference type="GO" id="GO:0046872">
    <property type="term" value="F:metal ion binding"/>
    <property type="evidence" value="ECO:0007669"/>
    <property type="project" value="UniProtKB-UniRule"/>
</dbReference>
<sequence length="622" mass="65907">MASLPLGQVANVSGEAGFTHGAGDGNNREHVLVSSVRDLRDTCARLGLLNTGSKAILQQRLCLYYASAPPPLRSGADAPLMSLSPDAIGLGSKTPTSRSTGSPPRTVFRYRSPSHPSGSVPPASAAPAVAGPLSGTLGGEGIGAPTMQTDMAAARGDVAAPAATRGVAPGRRERLVPPPTQFFHDLAARKTQPPSKASGTICNAHLPAFLSAMRSQEEELKGEMSRVHWRWLVDFRERASAPRGGGRRQHENMLDVFRRQNVSFTSAMLPAGDFMLCVELSSEEADAMQASGLAATTKASAIVSSDPTAPEGAAPVLSHACSLIVERKTAADLDASVKGTRYTEQRRLLAASPFRLVIWLIEGTDVASGGGSSFFCGGQRRCRGGGGLESNTQPGCRGSSPTTASPAERARQRVDSACASLGLHGEGWLVVRTRDTTESVQFLKLLATHVARQLASYRLHIRCASATDGVVLTGHPHSAAFEDAAQYSYPQRIGRAVGGDASLGRFGCRISCGDASRTCLSAAVALLQLAPTKACLQSVAALQRHLRAKTAFPRMLMCVRGCSAALASLLSSKYGTLLRFWRELRQRGQEACDADPDIQRLTTAQKKVYVLLTEFLLAKDYF</sequence>
<reference evidence="5 6" key="1">
    <citation type="submission" date="2021-02" db="EMBL/GenBank/DDBJ databases">
        <title>Porcisia hertigi Genome sequencing and assembly.</title>
        <authorList>
            <person name="Almutairi H."/>
            <person name="Gatherer D."/>
        </authorList>
    </citation>
    <scope>NUCLEOTIDE SEQUENCE [LARGE SCALE GENOMIC DNA]</scope>
    <source>
        <strain evidence="5 6">C119</strain>
    </source>
</reference>
<dbReference type="GO" id="GO:0031573">
    <property type="term" value="P:mitotic intra-S DNA damage checkpoint signaling"/>
    <property type="evidence" value="ECO:0007669"/>
    <property type="project" value="TreeGrafter"/>
</dbReference>
<keyword evidence="2" id="KW-0460">Magnesium</keyword>
<dbReference type="GeneID" id="94291670"/>
<dbReference type="RefSeq" id="XP_067756859.1">
    <property type="nucleotide sequence ID" value="XM_067901593.1"/>
</dbReference>
<accession>A0A836LB07</accession>
<dbReference type="GO" id="GO:0048257">
    <property type="term" value="F:3'-flap endonuclease activity"/>
    <property type="evidence" value="ECO:0007669"/>
    <property type="project" value="TreeGrafter"/>
</dbReference>
<dbReference type="InterPro" id="IPR033309">
    <property type="entry name" value="Mus81"/>
</dbReference>
<comment type="caution">
    <text evidence="5">The sequence shown here is derived from an EMBL/GenBank/DDBJ whole genome shotgun (WGS) entry which is preliminary data.</text>
</comment>
<evidence type="ECO:0000259" key="4">
    <source>
        <dbReference type="PROSITE" id="PS50800"/>
    </source>
</evidence>
<evidence type="ECO:0000256" key="3">
    <source>
        <dbReference type="SAM" id="MobiDB-lite"/>
    </source>
</evidence>
<dbReference type="GO" id="GO:0048476">
    <property type="term" value="C:Holliday junction resolvase complex"/>
    <property type="evidence" value="ECO:0007669"/>
    <property type="project" value="UniProtKB-UniRule"/>
</dbReference>
<dbReference type="GO" id="GO:0006308">
    <property type="term" value="P:DNA catabolic process"/>
    <property type="evidence" value="ECO:0007669"/>
    <property type="project" value="UniProtKB-UniRule"/>
</dbReference>
<keyword evidence="1 2" id="KW-0378">Hydrolase</keyword>
<evidence type="ECO:0000256" key="2">
    <source>
        <dbReference type="RuleBase" id="RU369042"/>
    </source>
</evidence>
<gene>
    <name evidence="5" type="ORF">JKF63_05636</name>
</gene>
<proteinExistence type="inferred from homology"/>
<evidence type="ECO:0000313" key="6">
    <source>
        <dbReference type="Proteomes" id="UP000674318"/>
    </source>
</evidence>
<keyword evidence="2" id="KW-0234">DNA repair</keyword>
<dbReference type="GO" id="GO:0008821">
    <property type="term" value="F:crossover junction DNA endonuclease activity"/>
    <property type="evidence" value="ECO:0007669"/>
    <property type="project" value="UniProtKB-UniRule"/>
</dbReference>
<dbReference type="GO" id="GO:0000712">
    <property type="term" value="P:resolution of meiotic recombination intermediates"/>
    <property type="evidence" value="ECO:0007669"/>
    <property type="project" value="TreeGrafter"/>
</dbReference>
<comment type="function">
    <text evidence="2">Interacts with EME1 to form a DNA structure-specific endonuclease with substrate preference for branched DNA structures with a 5'-end at the branch nick. Typical substrates include 3'-flap structures, D-loops, replication forks and nicked Holliday junctions. May be required in mitosis for the processing of stalled or collapsed replication fork intermediates. May be required in meiosis for the repair of meiosis-specific double strand breaks subsequent to single-end invasion (SEI).</text>
</comment>
<feature type="region of interest" description="Disordered" evidence="3">
    <location>
        <begin position="86"/>
        <end position="127"/>
    </location>
</feature>
<evidence type="ECO:0000256" key="1">
    <source>
        <dbReference type="ARBA" id="ARBA00022801"/>
    </source>
</evidence>
<dbReference type="AlphaFoldDB" id="A0A836LB07"/>
<keyword evidence="2" id="KW-0479">Metal-binding</keyword>
<keyword evidence="2" id="KW-0233">DNA recombination</keyword>
<name>A0A836LB07_9TRYP</name>
<dbReference type="GO" id="GO:0003677">
    <property type="term" value="F:DNA binding"/>
    <property type="evidence" value="ECO:0007669"/>
    <property type="project" value="UniProtKB-UniRule"/>
</dbReference>
<dbReference type="GO" id="GO:0000727">
    <property type="term" value="P:double-strand break repair via break-induced replication"/>
    <property type="evidence" value="ECO:0007669"/>
    <property type="project" value="UniProtKB-UniRule"/>
</dbReference>
<dbReference type="InterPro" id="IPR003034">
    <property type="entry name" value="SAP_dom"/>
</dbReference>
<keyword evidence="2" id="KW-0227">DNA damage</keyword>
<dbReference type="SUPFAM" id="SSF52980">
    <property type="entry name" value="Restriction endonuclease-like"/>
    <property type="match status" value="1"/>
</dbReference>
<feature type="region of interest" description="Disordered" evidence="3">
    <location>
        <begin position="388"/>
        <end position="409"/>
    </location>
</feature>
<comment type="subunit">
    <text evidence="2">Interacts with EME1.</text>
</comment>
<keyword evidence="2" id="KW-0539">Nucleus</keyword>
<dbReference type="KEGG" id="phet:94291670"/>
<feature type="compositionally biased region" description="Polar residues" evidence="3">
    <location>
        <begin position="389"/>
        <end position="405"/>
    </location>
</feature>
<keyword evidence="2" id="KW-0255">Endonuclease</keyword>
<protein>
    <recommendedName>
        <fullName evidence="2">Crossover junction endonuclease MUS81</fullName>
        <ecNumber evidence="2">3.1.22.-</ecNumber>
    </recommendedName>
</protein>
<dbReference type="PANTHER" id="PTHR13451">
    <property type="entry name" value="CLASS II CROSSOVER JUNCTION ENDONUCLEASE MUS81"/>
    <property type="match status" value="1"/>
</dbReference>
<comment type="subcellular location">
    <subcellularLocation>
        <location evidence="2">Nucleus</location>
    </subcellularLocation>
</comment>
<comment type="similarity">
    <text evidence="2">Belongs to the XPF family.</text>
</comment>
<feature type="compositionally biased region" description="Polar residues" evidence="3">
    <location>
        <begin position="93"/>
        <end position="103"/>
    </location>
</feature>